<feature type="domain" description="ZW10 C-terminal helical" evidence="3">
    <location>
        <begin position="853"/>
        <end position="994"/>
    </location>
</feature>
<feature type="region of interest" description="Disordered" evidence="1">
    <location>
        <begin position="475"/>
        <end position="685"/>
    </location>
</feature>
<sequence>MFPVPQHLPRTGGESLSSEIPDQDPVLDLLKPLISQGESSKFTGKQVQAVRESLEKAVDDNKGKAHQLVINNFPSISSQIQLSTNLQSDISDVRRKVTSLEAEIDHSDSQTSFLPPLINSLNRHFSASSSRSSAKAHIRALKSLSKHTERIKKLEEAVWLGRGADQWVLDELRDEKGYVIGEDGEEGEEILRGTKIMRDINNKEALLKSMVIEQITEGFDTAAAFSQPTSEKGITLTVQNTISLQHPRTTPPPQLTPTASPRYPLKAIYSALSKLSLLDDLLKTLSRRIQRDLIRPIVSSTHTITISSTDKLSLLRLEPSPDTSPQKVLENIKSILSFTLNTIFPSSSDLPERATFVSSLTNSAFQSILDFLILPSLPPALTDAPTWLETLRQATEVECEFCQDGSQSQSQSQLIRAFFETEAGSTWAQQRRYTIADEVRRLILGGWGGWESVVKEKEREVISYVEVEVDVGNDVPMVEESQKDGEGDFGWGFDDSTSPENNMKSAKVEEKGNQDVKMEDDGWGFDESSIASAGPSSPLKPSNPPPEQVEDEADGWDLNPSPSHSAPSAEPKPTATPVPAPIPKPAKPTREAKRLGKKVAKVKHEEEYDPWGSPDPDEDTKKATNGNDHHPQTPSPIEPDKVVSSPSIVKQDNADDGWGWDDDSTPAPAPSTGTTSASTDIPALNVPFKPTKRKEVREEKSLVVEHYLVSTSCETLVDIAKSVLKDIEELGSLELSSPSFNISILQPILLKSIQEVFTFYRALLPTHFANQLRDVPSLSMQAHNDCIYLSDLVSQLSIQDTALNGETEKLMDLAEHLYETQIDFQRTSMLESLDELNELQGTNEDKIFKRDEKVLKGVIHNLESLDRVIKPVLPSSKHLEIISHLLTTLIHRLMNDLLSLGDITEVESNRLTDLFKLVYPLEGIFEPEGGVVRWVGGGWLKFCYISEILQASLVDITYLIDSGSLIDFTPDELIGLVRALFAHSEKRDSVIERIERDGTGGQPIS</sequence>
<feature type="domain" description="Centromere/kinetochore protein zw10 C-terminal" evidence="2">
    <location>
        <begin position="709"/>
        <end position="820"/>
    </location>
</feature>
<dbReference type="GeneID" id="91102939"/>
<dbReference type="InterPro" id="IPR055148">
    <property type="entry name" value="ZW10_C_2"/>
</dbReference>
<dbReference type="PANTHER" id="PTHR12205">
    <property type="entry name" value="CENTROMERE/KINETOCHORE PROTEIN ZW10"/>
    <property type="match status" value="1"/>
</dbReference>
<dbReference type="GO" id="GO:0007094">
    <property type="term" value="P:mitotic spindle assembly checkpoint signaling"/>
    <property type="evidence" value="ECO:0007669"/>
    <property type="project" value="TreeGrafter"/>
</dbReference>
<accession>A0AAX4KJY2</accession>
<dbReference type="Proteomes" id="UP001358614">
    <property type="component" value="Chromosome 1"/>
</dbReference>
<evidence type="ECO:0000259" key="3">
    <source>
        <dbReference type="Pfam" id="PF22766"/>
    </source>
</evidence>
<evidence type="ECO:0000313" key="4">
    <source>
        <dbReference type="EMBL" id="WWD06052.1"/>
    </source>
</evidence>
<dbReference type="Pfam" id="PF20666">
    <property type="entry name" value="ZW10_C"/>
    <property type="match status" value="1"/>
</dbReference>
<keyword evidence="5" id="KW-1185">Reference proteome</keyword>
<feature type="compositionally biased region" description="Low complexity" evidence="1">
    <location>
        <begin position="670"/>
        <end position="679"/>
    </location>
</feature>
<organism evidence="4 5">
    <name type="scientific">Kwoniella europaea PYCC6329</name>
    <dbReference type="NCBI Taxonomy" id="1423913"/>
    <lineage>
        <taxon>Eukaryota</taxon>
        <taxon>Fungi</taxon>
        <taxon>Dikarya</taxon>
        <taxon>Basidiomycota</taxon>
        <taxon>Agaricomycotina</taxon>
        <taxon>Tremellomycetes</taxon>
        <taxon>Tremellales</taxon>
        <taxon>Cryptococcaceae</taxon>
        <taxon>Kwoniella</taxon>
    </lineage>
</organism>
<dbReference type="InterPro" id="IPR046362">
    <property type="entry name" value="Zw10/DSL1_C_sf"/>
</dbReference>
<protein>
    <recommendedName>
        <fullName evidence="6">Retrograde transport protein Dsl1 C-terminal domain-containing protein</fullName>
    </recommendedName>
</protein>
<dbReference type="Gene3D" id="1.10.357.150">
    <property type="match status" value="1"/>
</dbReference>
<proteinExistence type="predicted"/>
<dbReference type="PANTHER" id="PTHR12205:SF0">
    <property type="entry name" value="CENTROMERE_KINETOCHORE PROTEIN ZW10 HOMOLOG"/>
    <property type="match status" value="1"/>
</dbReference>
<feature type="compositionally biased region" description="Acidic residues" evidence="1">
    <location>
        <begin position="654"/>
        <end position="664"/>
    </location>
</feature>
<dbReference type="RefSeq" id="XP_066084019.1">
    <property type="nucleotide sequence ID" value="XM_066227922.1"/>
</dbReference>
<dbReference type="InterPro" id="IPR048343">
    <property type="entry name" value="ZW10_C"/>
</dbReference>
<evidence type="ECO:0000256" key="1">
    <source>
        <dbReference type="SAM" id="MobiDB-lite"/>
    </source>
</evidence>
<name>A0AAX4KJY2_9TREE</name>
<dbReference type="EMBL" id="CP144089">
    <property type="protein sequence ID" value="WWD06052.1"/>
    <property type="molecule type" value="Genomic_DNA"/>
</dbReference>
<dbReference type="KEGG" id="ker:91102939"/>
<gene>
    <name evidence="4" type="ORF">V865_004137</name>
</gene>
<evidence type="ECO:0000259" key="2">
    <source>
        <dbReference type="Pfam" id="PF20666"/>
    </source>
</evidence>
<feature type="compositionally biased region" description="Basic and acidic residues" evidence="1">
    <location>
        <begin position="619"/>
        <end position="631"/>
    </location>
</feature>
<feature type="region of interest" description="Disordered" evidence="1">
    <location>
        <begin position="1"/>
        <end position="22"/>
    </location>
</feature>
<dbReference type="Pfam" id="PF22766">
    <property type="entry name" value="ZW10_C2"/>
    <property type="match status" value="1"/>
</dbReference>
<dbReference type="AlphaFoldDB" id="A0AAX4KJY2"/>
<feature type="compositionally biased region" description="Basic and acidic residues" evidence="1">
    <location>
        <begin position="506"/>
        <end position="520"/>
    </location>
</feature>
<feature type="compositionally biased region" description="Low complexity" evidence="1">
    <location>
        <begin position="560"/>
        <end position="573"/>
    </location>
</feature>
<evidence type="ECO:0008006" key="6">
    <source>
        <dbReference type="Google" id="ProtNLM"/>
    </source>
</evidence>
<feature type="compositionally biased region" description="Pro residues" evidence="1">
    <location>
        <begin position="574"/>
        <end position="586"/>
    </location>
</feature>
<evidence type="ECO:0000313" key="5">
    <source>
        <dbReference type="Proteomes" id="UP001358614"/>
    </source>
</evidence>
<dbReference type="GO" id="GO:1990423">
    <property type="term" value="C:RZZ complex"/>
    <property type="evidence" value="ECO:0007669"/>
    <property type="project" value="TreeGrafter"/>
</dbReference>
<reference evidence="4 5" key="1">
    <citation type="submission" date="2024-01" db="EMBL/GenBank/DDBJ databases">
        <title>Comparative genomics of Cryptococcus and Kwoniella reveals pathogenesis evolution and contrasting modes of karyotype evolution via chromosome fusion or intercentromeric recombination.</title>
        <authorList>
            <person name="Coelho M.A."/>
            <person name="David-Palma M."/>
            <person name="Shea T."/>
            <person name="Bowers K."/>
            <person name="McGinley-Smith S."/>
            <person name="Mohammad A.W."/>
            <person name="Gnirke A."/>
            <person name="Yurkov A.M."/>
            <person name="Nowrousian M."/>
            <person name="Sun S."/>
            <person name="Cuomo C.A."/>
            <person name="Heitman J."/>
        </authorList>
    </citation>
    <scope>NUCLEOTIDE SEQUENCE [LARGE SCALE GENOMIC DNA]</scope>
    <source>
        <strain evidence="4 5">PYCC6329</strain>
    </source>
</reference>
<dbReference type="GO" id="GO:0005737">
    <property type="term" value="C:cytoplasm"/>
    <property type="evidence" value="ECO:0007669"/>
    <property type="project" value="GOC"/>
</dbReference>
<dbReference type="GO" id="GO:0006888">
    <property type="term" value="P:endoplasmic reticulum to Golgi vesicle-mediated transport"/>
    <property type="evidence" value="ECO:0007669"/>
    <property type="project" value="TreeGrafter"/>
</dbReference>